<keyword evidence="3" id="KW-1185">Reference proteome</keyword>
<dbReference type="Gene3D" id="2.60.40.10">
    <property type="entry name" value="Immunoglobulins"/>
    <property type="match status" value="1"/>
</dbReference>
<feature type="domain" description="DZANK-type" evidence="1">
    <location>
        <begin position="305"/>
        <end position="348"/>
    </location>
</feature>
<protein>
    <submittedName>
        <fullName evidence="2">Double zinc ribbon domain-containing protein</fullName>
    </submittedName>
</protein>
<organism evidence="2 3">
    <name type="scientific">Clostridium neuense</name>
    <dbReference type="NCBI Taxonomy" id="1728934"/>
    <lineage>
        <taxon>Bacteria</taxon>
        <taxon>Bacillati</taxon>
        <taxon>Bacillota</taxon>
        <taxon>Clostridia</taxon>
        <taxon>Eubacteriales</taxon>
        <taxon>Clostridiaceae</taxon>
        <taxon>Clostridium</taxon>
    </lineage>
</organism>
<comment type="caution">
    <text evidence="2">The sequence shown here is derived from an EMBL/GenBank/DDBJ whole genome shotgun (WGS) entry which is preliminary data.</text>
</comment>
<sequence>MQSSENFYLLLGLSVEPQEQDEGKIEDAINKKRSQWSMLRNHPTKAVKAKFYLSLVPEIKRVMLGNPYERKEEWKKALRIKKQEEKDKFKLLDECIQLLCSKGTIFEEEVNSLQSKFGSFSKEEVMKRIKVPVHLNKKNSLNKIISEKKIDDTIINKIKTNLEIVKANSLYDFLKVSKDSPVGVLKMASKYKYDEIRKIAAKDAINTASSILQGLCDDIFKDEESKKAYDTSLKSESIRYVEMALEISASKGYVSSEEFDNLVANMQQEGFEKEEAKNYIKNICSSKKISLQIPVNLSINFMQSCSICGSVNYRTSKFCYNCGSPLKISCPKCHKIVNSQNKFCDNCGTNIKNITKASQLITSGERCEAAGNIEKAYFYVSEALALYPDSERALKLMKGIKNKRIIILDRETKIQNLVEKKQYYTAMKELIALKQINYSSLVEALENLISNKIGEVEKKLNEAHEIRDKDTLDDIYSSVLNICSDCEEALRWMTRYPPQAPRFLRHKIIGDGINISWDNSILNKNVTYKVIRKMRSEPSSIEDGKFIGETNESQITDYTAEPGQNYYYAVFAVRGGSIYSRTFSVIGPVVRIADVDDVEVEADCGKVILSWTSSTKTREVEVWRKEEEVPAARGDGIKVKDVSLFGAEDIGLINGKSYGYRIISIYRDMKDNEIASEGVTCFGKPIVPPEVITQIKLSNIAGGIRVNFKRKNFSGKVYILYSNEPFEFEEGQVIKRDKLSKIDNKAVIKKEGECDIKSIDDGVLFILPVVAEGNIASVGRQLHISFLKDVENLTGYILNKKLYLQWRWPKEIKKVLVGWKFENFCSGVNDPEANYKEISFDDYSKDAAFVFDNLDRTNYFFTVFTIDENKYIKRYSYGSKCKIKNTGFFEIYYEIKRSRGIFRLNKGITFILENDFLDKEIPRYVLVANTKSEPLTINDGNIVYRGDDERVVLNSIDENMFVRPFLESNKESEKYKFMRK</sequence>
<dbReference type="Proteomes" id="UP001623592">
    <property type="component" value="Unassembled WGS sequence"/>
</dbReference>
<reference evidence="2 3" key="1">
    <citation type="submission" date="2024-11" db="EMBL/GenBank/DDBJ databases">
        <authorList>
            <person name="Heng Y.C."/>
            <person name="Lim A.C.H."/>
            <person name="Lee J.K.Y."/>
            <person name="Kittelmann S."/>
        </authorList>
    </citation>
    <scope>NUCLEOTIDE SEQUENCE [LARGE SCALE GENOMIC DNA]</scope>
    <source>
        <strain evidence="2 3">WILCCON 0114</strain>
    </source>
</reference>
<dbReference type="InterPro" id="IPR013783">
    <property type="entry name" value="Ig-like_fold"/>
</dbReference>
<dbReference type="Pfam" id="PF12773">
    <property type="entry name" value="DZR"/>
    <property type="match status" value="1"/>
</dbReference>
<evidence type="ECO:0000313" key="3">
    <source>
        <dbReference type="Proteomes" id="UP001623592"/>
    </source>
</evidence>
<dbReference type="EMBL" id="JBJIAA010000001">
    <property type="protein sequence ID" value="MFL0249095.1"/>
    <property type="molecule type" value="Genomic_DNA"/>
</dbReference>
<evidence type="ECO:0000259" key="1">
    <source>
        <dbReference type="Pfam" id="PF12773"/>
    </source>
</evidence>
<dbReference type="InterPro" id="IPR036116">
    <property type="entry name" value="FN3_sf"/>
</dbReference>
<name>A0ABW8TBS8_9CLOT</name>
<proteinExistence type="predicted"/>
<gene>
    <name evidence="2" type="ORF">ACJDT4_01560</name>
</gene>
<accession>A0ABW8TBS8</accession>
<dbReference type="SUPFAM" id="SSF49265">
    <property type="entry name" value="Fibronectin type III"/>
    <property type="match status" value="1"/>
</dbReference>
<evidence type="ECO:0000313" key="2">
    <source>
        <dbReference type="EMBL" id="MFL0249095.1"/>
    </source>
</evidence>
<dbReference type="InterPro" id="IPR025874">
    <property type="entry name" value="DZR"/>
</dbReference>
<dbReference type="RefSeq" id="WP_406785769.1">
    <property type="nucleotide sequence ID" value="NZ_JBJIAA010000001.1"/>
</dbReference>